<keyword evidence="3" id="KW-0862">Zinc</keyword>
<evidence type="ECO:0000256" key="5">
    <source>
        <dbReference type="SAM" id="MobiDB-lite"/>
    </source>
</evidence>
<dbReference type="InterPro" id="IPR040107">
    <property type="entry name" value="Snu23"/>
</dbReference>
<protein>
    <submittedName>
        <fullName evidence="7">LAMI_0E02146g1_1</fullName>
    </submittedName>
</protein>
<proteinExistence type="predicted"/>
<gene>
    <name evidence="7" type="ORF">LAMI_0E02146G</name>
</gene>
<evidence type="ECO:0000256" key="4">
    <source>
        <dbReference type="ARBA" id="ARBA00023242"/>
    </source>
</evidence>
<dbReference type="STRING" id="1230905.A0A1G4JJT2"/>
<dbReference type="Gene3D" id="3.30.160.60">
    <property type="entry name" value="Classic Zinc Finger"/>
    <property type="match status" value="1"/>
</dbReference>
<keyword evidence="2" id="KW-0863">Zinc-finger</keyword>
<dbReference type="InterPro" id="IPR036236">
    <property type="entry name" value="Znf_C2H2_sf"/>
</dbReference>
<dbReference type="GO" id="GO:0005681">
    <property type="term" value="C:spliceosomal complex"/>
    <property type="evidence" value="ECO:0007669"/>
    <property type="project" value="InterPro"/>
</dbReference>
<dbReference type="OrthoDB" id="30343at2759"/>
<dbReference type="InterPro" id="IPR013087">
    <property type="entry name" value="Znf_C2H2_type"/>
</dbReference>
<keyword evidence="8" id="KW-1185">Reference proteome</keyword>
<evidence type="ECO:0000313" key="8">
    <source>
        <dbReference type="Proteomes" id="UP000191024"/>
    </source>
</evidence>
<dbReference type="GO" id="GO:0046540">
    <property type="term" value="C:U4/U6 x U5 tri-snRNP complex"/>
    <property type="evidence" value="ECO:0007669"/>
    <property type="project" value="TreeGrafter"/>
</dbReference>
<evidence type="ECO:0000313" key="7">
    <source>
        <dbReference type="EMBL" id="SCU90451.1"/>
    </source>
</evidence>
<feature type="domain" description="C2H2-type" evidence="6">
    <location>
        <begin position="80"/>
        <end position="102"/>
    </location>
</feature>
<keyword evidence="1" id="KW-0479">Metal-binding</keyword>
<dbReference type="GO" id="GO:0000398">
    <property type="term" value="P:mRNA splicing, via spliceosome"/>
    <property type="evidence" value="ECO:0007669"/>
    <property type="project" value="InterPro"/>
</dbReference>
<evidence type="ECO:0000256" key="1">
    <source>
        <dbReference type="ARBA" id="ARBA00022723"/>
    </source>
</evidence>
<dbReference type="AlphaFoldDB" id="A0A1G4JJT2"/>
<accession>A0A1G4JJT2</accession>
<dbReference type="PANTHER" id="PTHR45986">
    <property type="entry name" value="ZINC FINGER MATRIN-TYPE PROTEIN 2"/>
    <property type="match status" value="1"/>
</dbReference>
<evidence type="ECO:0000259" key="6">
    <source>
        <dbReference type="PROSITE" id="PS00028"/>
    </source>
</evidence>
<name>A0A1G4JJT2_9SACH</name>
<keyword evidence="4" id="KW-0539">Nucleus</keyword>
<dbReference type="Pfam" id="PF12171">
    <property type="entry name" value="zf-C2H2_jaz"/>
    <property type="match status" value="1"/>
</dbReference>
<dbReference type="PROSITE" id="PS00028">
    <property type="entry name" value="ZINC_FINGER_C2H2_1"/>
    <property type="match status" value="1"/>
</dbReference>
<feature type="region of interest" description="Disordered" evidence="5">
    <location>
        <begin position="148"/>
        <end position="173"/>
    </location>
</feature>
<dbReference type="SUPFAM" id="SSF57667">
    <property type="entry name" value="beta-beta-alpha zinc fingers"/>
    <property type="match status" value="1"/>
</dbReference>
<evidence type="ECO:0000256" key="3">
    <source>
        <dbReference type="ARBA" id="ARBA00022833"/>
    </source>
</evidence>
<reference evidence="7 8" key="1">
    <citation type="submission" date="2016-03" db="EMBL/GenBank/DDBJ databases">
        <authorList>
            <person name="Devillers H."/>
        </authorList>
    </citation>
    <scope>NUCLEOTIDE SEQUENCE [LARGE SCALE GENOMIC DNA]</scope>
    <source>
        <strain evidence="7">CBS 11717</strain>
    </source>
</reference>
<dbReference type="GO" id="GO:0008270">
    <property type="term" value="F:zinc ion binding"/>
    <property type="evidence" value="ECO:0007669"/>
    <property type="project" value="UniProtKB-KW"/>
</dbReference>
<organism evidence="7 8">
    <name type="scientific">Lachancea mirantina</name>
    <dbReference type="NCBI Taxonomy" id="1230905"/>
    <lineage>
        <taxon>Eukaryota</taxon>
        <taxon>Fungi</taxon>
        <taxon>Dikarya</taxon>
        <taxon>Ascomycota</taxon>
        <taxon>Saccharomycotina</taxon>
        <taxon>Saccharomycetes</taxon>
        <taxon>Saccharomycetales</taxon>
        <taxon>Saccharomycetaceae</taxon>
        <taxon>Lachancea</taxon>
    </lineage>
</organism>
<dbReference type="PANTHER" id="PTHR45986:SF1">
    <property type="entry name" value="ZINC FINGER MATRIN-TYPE PROTEIN 2"/>
    <property type="match status" value="1"/>
</dbReference>
<sequence>MTSFGRRTWDRAEYAALERATHDQASSKFDELTSDELSLLKSKFSDHKTLIESVTQDSNRRVLTTGASTYKKGKQFGFYCDLCDLTFKDTLQYVNHLNHKSHQIKFENVFGEPLIYDTRDDEEVPRQEFEQCYERIVDDFLKKAQVRTRTPKKKSLRPAPKTNAASEAAPGVSSSVAGVMGFQGFGSTKKS</sequence>
<evidence type="ECO:0000256" key="2">
    <source>
        <dbReference type="ARBA" id="ARBA00022771"/>
    </source>
</evidence>
<dbReference type="Proteomes" id="UP000191024">
    <property type="component" value="Chromosome E"/>
</dbReference>
<dbReference type="InterPro" id="IPR022755">
    <property type="entry name" value="Znf_C2H2_jaz"/>
</dbReference>
<dbReference type="EMBL" id="LT598465">
    <property type="protein sequence ID" value="SCU90451.1"/>
    <property type="molecule type" value="Genomic_DNA"/>
</dbReference>